<reference evidence="1 2" key="1">
    <citation type="submission" date="2016-10" db="EMBL/GenBank/DDBJ databases">
        <authorList>
            <person name="Varghese N."/>
            <person name="Submissions S."/>
        </authorList>
    </citation>
    <scope>NUCLEOTIDE SEQUENCE [LARGE SCALE GENOMIC DNA]</scope>
    <source>
        <strain evidence="2">DSM 19823 / KCTC 23066 / CCTCC M 208030 / D25</strain>
    </source>
</reference>
<protein>
    <submittedName>
        <fullName evidence="1">Uncharacterized protein</fullName>
    </submittedName>
</protein>
<comment type="caution">
    <text evidence="1">The sequence shown here is derived from an EMBL/GenBank/DDBJ whole genome shotgun (WGS) entry which is preliminary data.</text>
</comment>
<keyword evidence="2" id="KW-1185">Reference proteome</keyword>
<gene>
    <name evidence="1" type="ORF">SAMN04488089_11747</name>
</gene>
<dbReference type="AlphaFoldDB" id="A0AAJ4W6G2"/>
<dbReference type="EMBL" id="FOFY01000017">
    <property type="protein sequence ID" value="SER49046.1"/>
    <property type="molecule type" value="Genomic_DNA"/>
</dbReference>
<proteinExistence type="predicted"/>
<accession>A0AAJ4W6G2</accession>
<evidence type="ECO:0000313" key="1">
    <source>
        <dbReference type="EMBL" id="SER49046.1"/>
    </source>
</evidence>
<sequence length="44" mass="5101">MQDQVCLERARIKKNKSIVSVLKNSYFSLKISRDGDKKDGNQRC</sequence>
<name>A0AAJ4W6G2_MYRPR</name>
<evidence type="ECO:0000313" key="2">
    <source>
        <dbReference type="Proteomes" id="UP000183496"/>
    </source>
</evidence>
<organism evidence="1 2">
    <name type="scientific">Myroides profundi</name>
    <dbReference type="NCBI Taxonomy" id="480520"/>
    <lineage>
        <taxon>Bacteria</taxon>
        <taxon>Pseudomonadati</taxon>
        <taxon>Bacteroidota</taxon>
        <taxon>Flavobacteriia</taxon>
        <taxon>Flavobacteriales</taxon>
        <taxon>Flavobacteriaceae</taxon>
        <taxon>Myroides</taxon>
    </lineage>
</organism>
<dbReference type="Proteomes" id="UP000183496">
    <property type="component" value="Unassembled WGS sequence"/>
</dbReference>